<evidence type="ECO:0000313" key="3">
    <source>
        <dbReference type="EMBL" id="AQS55840.1"/>
    </source>
</evidence>
<dbReference type="Proteomes" id="UP000188603">
    <property type="component" value="Chromosome"/>
</dbReference>
<dbReference type="STRING" id="1471761.B0W44_08600"/>
<reference evidence="3 4" key="1">
    <citation type="journal article" date="2015" name="Int. J. Syst. Evol. Microbiol.">
        <title>Novibacillus thermophilus gen. nov., sp. nov., a Gram-staining-negative and moderately thermophilic member of the family Thermoactinomycetaceae.</title>
        <authorList>
            <person name="Yang G."/>
            <person name="Chen J."/>
            <person name="Zhou S."/>
        </authorList>
    </citation>
    <scope>NUCLEOTIDE SEQUENCE [LARGE SCALE GENOMIC DNA]</scope>
    <source>
        <strain evidence="3 4">SG-1</strain>
    </source>
</reference>
<keyword evidence="1 2" id="KW-0732">Signal</keyword>
<evidence type="ECO:0000256" key="2">
    <source>
        <dbReference type="SAM" id="SignalP"/>
    </source>
</evidence>
<dbReference type="RefSeq" id="WP_169835495.1">
    <property type="nucleotide sequence ID" value="NZ_CP019699.1"/>
</dbReference>
<dbReference type="PANTHER" id="PTHR30006:SF24">
    <property type="entry name" value="SLL0237 PROTEIN"/>
    <property type="match status" value="1"/>
</dbReference>
<evidence type="ECO:0000313" key="4">
    <source>
        <dbReference type="Proteomes" id="UP000188603"/>
    </source>
</evidence>
<evidence type="ECO:0000256" key="1">
    <source>
        <dbReference type="ARBA" id="ARBA00022729"/>
    </source>
</evidence>
<protein>
    <recommendedName>
        <fullName evidence="5">ABC transporter substrate-binding protein</fullName>
    </recommendedName>
</protein>
<name>A0A1U9K745_9BACL</name>
<organism evidence="3 4">
    <name type="scientific">Novibacillus thermophilus</name>
    <dbReference type="NCBI Taxonomy" id="1471761"/>
    <lineage>
        <taxon>Bacteria</taxon>
        <taxon>Bacillati</taxon>
        <taxon>Bacillota</taxon>
        <taxon>Bacilli</taxon>
        <taxon>Bacillales</taxon>
        <taxon>Thermoactinomycetaceae</taxon>
        <taxon>Novibacillus</taxon>
    </lineage>
</organism>
<dbReference type="Pfam" id="PF01547">
    <property type="entry name" value="SBP_bac_1"/>
    <property type="match status" value="1"/>
</dbReference>
<dbReference type="Gene3D" id="3.40.190.10">
    <property type="entry name" value="Periplasmic binding protein-like II"/>
    <property type="match status" value="2"/>
</dbReference>
<feature type="signal peptide" evidence="2">
    <location>
        <begin position="1"/>
        <end position="23"/>
    </location>
</feature>
<dbReference type="PROSITE" id="PS51257">
    <property type="entry name" value="PROKAR_LIPOPROTEIN"/>
    <property type="match status" value="1"/>
</dbReference>
<sequence>MNAYKLVSTVVLVLTLISCSAEPNEPQTLPEAERGGSGHLRVWIASDHRVPDIFDNFTSSTGISVQTEFGTQEELKRRVQESNGNPSADLFWSDNALDLALLAAQGVFEPYVSPFSETLPDDARDRDGLWHGVTVRRLALVYNAASFPDGVPAKVEELIHWQEDLTVPAVSSPLWYRLLVDVAALEGETELRQWVERVREMSLTFSEDLQPGVNGVLDGTVSLLFTTADAALQEVNRREQQKNVDIRIQPLGSSHADSIDIVTGVGILRGTDKKEAAQQLVDFMLQQHNRQNLALKFSHDDLLDPDSSDAVWRLHPNEMAHLMPLVERYWLTNVDESS</sequence>
<accession>A0A1U9K745</accession>
<dbReference type="KEGG" id="ntr:B0W44_08600"/>
<keyword evidence="4" id="KW-1185">Reference proteome</keyword>
<proteinExistence type="predicted"/>
<dbReference type="SUPFAM" id="SSF53850">
    <property type="entry name" value="Periplasmic binding protein-like II"/>
    <property type="match status" value="1"/>
</dbReference>
<dbReference type="InterPro" id="IPR006059">
    <property type="entry name" value="SBP"/>
</dbReference>
<dbReference type="EMBL" id="CP019699">
    <property type="protein sequence ID" value="AQS55840.1"/>
    <property type="molecule type" value="Genomic_DNA"/>
</dbReference>
<dbReference type="AlphaFoldDB" id="A0A1U9K745"/>
<gene>
    <name evidence="3" type="ORF">B0W44_08600</name>
</gene>
<evidence type="ECO:0008006" key="5">
    <source>
        <dbReference type="Google" id="ProtNLM"/>
    </source>
</evidence>
<dbReference type="PANTHER" id="PTHR30006">
    <property type="entry name" value="THIAMINE-BINDING PERIPLASMIC PROTEIN-RELATED"/>
    <property type="match status" value="1"/>
</dbReference>
<feature type="chain" id="PRO_5038380632" description="ABC transporter substrate-binding protein" evidence="2">
    <location>
        <begin position="24"/>
        <end position="338"/>
    </location>
</feature>